<dbReference type="EMBL" id="CAWUPB010000913">
    <property type="protein sequence ID" value="CAK7329625.1"/>
    <property type="molecule type" value="Genomic_DNA"/>
</dbReference>
<gene>
    <name evidence="1" type="ORF">DCAF_LOCUS7380</name>
</gene>
<evidence type="ECO:0000313" key="1">
    <source>
        <dbReference type="EMBL" id="CAK7329625.1"/>
    </source>
</evidence>
<reference evidence="1 2" key="1">
    <citation type="submission" date="2024-01" db="EMBL/GenBank/DDBJ databases">
        <authorList>
            <person name="Waweru B."/>
        </authorList>
    </citation>
    <scope>NUCLEOTIDE SEQUENCE [LARGE SCALE GENOMIC DNA]</scope>
</reference>
<keyword evidence="2" id="KW-1185">Reference proteome</keyword>
<organism evidence="1 2">
    <name type="scientific">Dovyalis caffra</name>
    <dbReference type="NCBI Taxonomy" id="77055"/>
    <lineage>
        <taxon>Eukaryota</taxon>
        <taxon>Viridiplantae</taxon>
        <taxon>Streptophyta</taxon>
        <taxon>Embryophyta</taxon>
        <taxon>Tracheophyta</taxon>
        <taxon>Spermatophyta</taxon>
        <taxon>Magnoliopsida</taxon>
        <taxon>eudicotyledons</taxon>
        <taxon>Gunneridae</taxon>
        <taxon>Pentapetalae</taxon>
        <taxon>rosids</taxon>
        <taxon>fabids</taxon>
        <taxon>Malpighiales</taxon>
        <taxon>Salicaceae</taxon>
        <taxon>Flacourtieae</taxon>
        <taxon>Dovyalis</taxon>
    </lineage>
</organism>
<proteinExistence type="predicted"/>
<dbReference type="Proteomes" id="UP001314170">
    <property type="component" value="Unassembled WGS sequence"/>
</dbReference>
<evidence type="ECO:0000313" key="2">
    <source>
        <dbReference type="Proteomes" id="UP001314170"/>
    </source>
</evidence>
<comment type="caution">
    <text evidence="1">The sequence shown here is derived from an EMBL/GenBank/DDBJ whole genome shotgun (WGS) entry which is preliminary data.</text>
</comment>
<name>A0AAV1R986_9ROSI</name>
<protein>
    <submittedName>
        <fullName evidence="1">Uncharacterized protein</fullName>
    </submittedName>
</protein>
<accession>A0AAV1R986</accession>
<sequence>MTYFATAMGASTVAAHQVGFAPANSHDTNAWHVCGIHGVSLSLKLHNHSCPSYSMEQREVQRMSQCSYVEDISSVVFFTSLSRKGNGTVIVFFCGLRYETGLNAAKVAVESMKFPRLDFSSLFNAFYHPMVHLTWNVHTLQYKPGEVKAA</sequence>
<dbReference type="AlphaFoldDB" id="A0AAV1R986"/>